<gene>
    <name evidence="1" type="ORF">QPK29_005025</name>
</gene>
<name>A0ACC7M623_9BURK</name>
<sequence>MFIFNNLNAIYCAMSRKKLIASASMHPEIIAIGLEVTLDPSRRRHYSALVLMLADAAMQDLVRIIAGETVRSPSVEPDFGDDAGAGVN</sequence>
<dbReference type="Proteomes" id="UP001168096">
    <property type="component" value="Unassembled WGS sequence"/>
</dbReference>
<dbReference type="EMBL" id="JASNRB020000003">
    <property type="protein sequence ID" value="MFJ1467064.1"/>
    <property type="molecule type" value="Genomic_DNA"/>
</dbReference>
<protein>
    <submittedName>
        <fullName evidence="1">Uncharacterized protein</fullName>
    </submittedName>
</protein>
<proteinExistence type="predicted"/>
<evidence type="ECO:0000313" key="1">
    <source>
        <dbReference type="EMBL" id="MFJ1467064.1"/>
    </source>
</evidence>
<comment type="caution">
    <text evidence="1">The sequence shown here is derived from an EMBL/GenBank/DDBJ whole genome shotgun (WGS) entry which is preliminary data.</text>
</comment>
<keyword evidence="2" id="KW-1185">Reference proteome</keyword>
<evidence type="ECO:0000313" key="2">
    <source>
        <dbReference type="Proteomes" id="UP001168096"/>
    </source>
</evidence>
<organism evidence="1 2">
    <name type="scientific">Massilia orientalis</name>
    <dbReference type="NCBI Taxonomy" id="3050128"/>
    <lineage>
        <taxon>Bacteria</taxon>
        <taxon>Pseudomonadati</taxon>
        <taxon>Pseudomonadota</taxon>
        <taxon>Betaproteobacteria</taxon>
        <taxon>Burkholderiales</taxon>
        <taxon>Oxalobacteraceae</taxon>
        <taxon>Telluria group</taxon>
        <taxon>Massilia</taxon>
    </lineage>
</organism>
<accession>A0ACC7M623</accession>
<reference evidence="1" key="1">
    <citation type="submission" date="2024-11" db="EMBL/GenBank/DDBJ databases">
        <title>Description of Massilia orientalis sp. nov., isolated from rhizosphere soil of Ageratina adenophora.</title>
        <authorList>
            <person name="Wang Y."/>
        </authorList>
    </citation>
    <scope>NUCLEOTIDE SEQUENCE</scope>
    <source>
        <strain evidence="1">YIM B02787</strain>
    </source>
</reference>